<evidence type="ECO:0000256" key="5">
    <source>
        <dbReference type="PIRNR" id="PIRNR005426"/>
    </source>
</evidence>
<dbReference type="Pfam" id="PF00881">
    <property type="entry name" value="Nitroreductase"/>
    <property type="match status" value="1"/>
</dbReference>
<evidence type="ECO:0000256" key="4">
    <source>
        <dbReference type="ARBA" id="ARBA00023002"/>
    </source>
</evidence>
<dbReference type="RefSeq" id="WP_095134943.1">
    <property type="nucleotide sequence ID" value="NZ_NIBG01000020.1"/>
</dbReference>
<evidence type="ECO:0000313" key="7">
    <source>
        <dbReference type="EMBL" id="PAB58050.1"/>
    </source>
</evidence>
<dbReference type="OrthoDB" id="9775805at2"/>
<feature type="domain" description="Nitroreductase" evidence="6">
    <location>
        <begin position="9"/>
        <end position="163"/>
    </location>
</feature>
<keyword evidence="5" id="KW-0521">NADP</keyword>
<gene>
    <name evidence="7" type="ORF">CCE28_17085</name>
</gene>
<keyword evidence="4 5" id="KW-0560">Oxidoreductase</keyword>
<evidence type="ECO:0000313" key="8">
    <source>
        <dbReference type="Proteomes" id="UP000216024"/>
    </source>
</evidence>
<dbReference type="PANTHER" id="PTHR43425:SF2">
    <property type="entry name" value="OXYGEN-INSENSITIVE NADPH NITROREDUCTASE"/>
    <property type="match status" value="1"/>
</dbReference>
<evidence type="ECO:0000259" key="6">
    <source>
        <dbReference type="Pfam" id="PF00881"/>
    </source>
</evidence>
<dbReference type="PIRSF" id="PIRSF005426">
    <property type="entry name" value="Frp"/>
    <property type="match status" value="1"/>
</dbReference>
<name>A0A267MGY0_9FIRM</name>
<keyword evidence="8" id="KW-1185">Reference proteome</keyword>
<dbReference type="GO" id="GO:0016491">
    <property type="term" value="F:oxidoreductase activity"/>
    <property type="evidence" value="ECO:0007669"/>
    <property type="project" value="UniProtKB-UniRule"/>
</dbReference>
<dbReference type="InterPro" id="IPR029479">
    <property type="entry name" value="Nitroreductase"/>
</dbReference>
<protein>
    <submittedName>
        <fullName evidence="7">Nitroreductase A</fullName>
    </submittedName>
</protein>
<dbReference type="AlphaFoldDB" id="A0A267MGY0"/>
<dbReference type="NCBIfam" id="NF008033">
    <property type="entry name" value="PRK10765.1"/>
    <property type="match status" value="1"/>
</dbReference>
<keyword evidence="3 5" id="KW-0288">FMN</keyword>
<dbReference type="EMBL" id="NIBG01000020">
    <property type="protein sequence ID" value="PAB58050.1"/>
    <property type="molecule type" value="Genomic_DNA"/>
</dbReference>
<dbReference type="PANTHER" id="PTHR43425">
    <property type="entry name" value="OXYGEN-INSENSITIVE NADPH NITROREDUCTASE"/>
    <property type="match status" value="1"/>
</dbReference>
<accession>A0A267MGY0</accession>
<dbReference type="Proteomes" id="UP000216024">
    <property type="component" value="Unassembled WGS sequence"/>
</dbReference>
<dbReference type="Gene3D" id="3.40.109.10">
    <property type="entry name" value="NADH Oxidase"/>
    <property type="match status" value="1"/>
</dbReference>
<reference evidence="7 8" key="1">
    <citation type="submission" date="2017-06" db="EMBL/GenBank/DDBJ databases">
        <title>Draft genome sequence of anaerobic fermentative bacterium Anaeromicrobium sediminis DY2726D isolated from West Pacific Ocean sediments.</title>
        <authorList>
            <person name="Zeng X."/>
        </authorList>
    </citation>
    <scope>NUCLEOTIDE SEQUENCE [LARGE SCALE GENOMIC DNA]</scope>
    <source>
        <strain evidence="7 8">DY2726D</strain>
    </source>
</reference>
<keyword evidence="2 5" id="KW-0285">Flavoprotein</keyword>
<dbReference type="SUPFAM" id="SSF55469">
    <property type="entry name" value="FMN-dependent nitroreductase-like"/>
    <property type="match status" value="1"/>
</dbReference>
<proteinExistence type="inferred from homology"/>
<comment type="similarity">
    <text evidence="1 5">Belongs to the flavin oxidoreductase frp family.</text>
</comment>
<evidence type="ECO:0000256" key="3">
    <source>
        <dbReference type="ARBA" id="ARBA00022643"/>
    </source>
</evidence>
<dbReference type="InterPro" id="IPR000415">
    <property type="entry name" value="Nitroreductase-like"/>
</dbReference>
<evidence type="ECO:0000256" key="2">
    <source>
        <dbReference type="ARBA" id="ARBA00022630"/>
    </source>
</evidence>
<dbReference type="InterPro" id="IPR016446">
    <property type="entry name" value="Flavin_OxRdtase_Frp"/>
</dbReference>
<comment type="caution">
    <text evidence="7">The sequence shown here is derived from an EMBL/GenBank/DDBJ whole genome shotgun (WGS) entry which is preliminary data.</text>
</comment>
<organism evidence="7 8">
    <name type="scientific">Anaeromicrobium sediminis</name>
    <dbReference type="NCBI Taxonomy" id="1478221"/>
    <lineage>
        <taxon>Bacteria</taxon>
        <taxon>Bacillati</taxon>
        <taxon>Bacillota</taxon>
        <taxon>Clostridia</taxon>
        <taxon>Peptostreptococcales</taxon>
        <taxon>Thermotaleaceae</taxon>
        <taxon>Anaeromicrobium</taxon>
    </lineage>
</organism>
<evidence type="ECO:0000256" key="1">
    <source>
        <dbReference type="ARBA" id="ARBA00008366"/>
    </source>
</evidence>
<dbReference type="CDD" id="cd02146">
    <property type="entry name" value="NfsA-like"/>
    <property type="match status" value="1"/>
</dbReference>
<sequence length="245" mass="28174">MNEVIKLLKSHRSIRKFQDKRVEEEKIKMIIESAQCASTSSFVQAYTIIRVEDMDTRKEIAKLSGDQIYVEKCPLFLVFCADLNRLDLACKMNNTHMIEGYTEPLIIGTVDAALAAQNTMVAAESMGLGGVYIGGIRNDPYKVCDLLNIPKNVYPLFGMCLGYPNQDPEIKPRLPLDVVFKEEKYSTEGDEEKIKEYDKVISEYYLKRTRGKRDDSWSKQMAEKMGNELRPHMREFLKSKGFEMK</sequence>